<keyword evidence="3" id="KW-1185">Reference proteome</keyword>
<dbReference type="RefSeq" id="WP_112443107.1">
    <property type="nucleotide sequence ID" value="NZ_CP030074.1"/>
</dbReference>
<reference evidence="3" key="1">
    <citation type="submission" date="2018-06" db="EMBL/GenBank/DDBJ databases">
        <authorList>
            <person name="Li K."/>
        </authorList>
    </citation>
    <scope>NUCLEOTIDE SEQUENCE [LARGE SCALE GENOMIC DNA]</scope>
    <source>
        <strain evidence="3">ZFG47</strain>
        <plasmid evidence="3">unnamed1</plasmid>
    </source>
</reference>
<gene>
    <name evidence="2" type="ORF">DN051_42560</name>
</gene>
<protein>
    <submittedName>
        <fullName evidence="2">Flavoprotein</fullName>
    </submittedName>
</protein>
<dbReference type="Proteomes" id="UP000249616">
    <property type="component" value="Plasmid unnamed1"/>
</dbReference>
<evidence type="ECO:0000313" key="3">
    <source>
        <dbReference type="Proteomes" id="UP000249616"/>
    </source>
</evidence>
<feature type="domain" description="Flavoprotein" evidence="1">
    <location>
        <begin position="17"/>
        <end position="140"/>
    </location>
</feature>
<dbReference type="GO" id="GO:0003824">
    <property type="term" value="F:catalytic activity"/>
    <property type="evidence" value="ECO:0007669"/>
    <property type="project" value="InterPro"/>
</dbReference>
<evidence type="ECO:0000313" key="2">
    <source>
        <dbReference type="EMBL" id="AWW43264.1"/>
    </source>
</evidence>
<organism evidence="2 3">
    <name type="scientific">Streptomyces cadmiisoli</name>
    <dbReference type="NCBI Taxonomy" id="2184053"/>
    <lineage>
        <taxon>Bacteria</taxon>
        <taxon>Bacillati</taxon>
        <taxon>Actinomycetota</taxon>
        <taxon>Actinomycetes</taxon>
        <taxon>Kitasatosporales</taxon>
        <taxon>Streptomycetaceae</taxon>
        <taxon>Streptomyces</taxon>
        <taxon>Streptomyces aurantiacus group</taxon>
    </lineage>
</organism>
<dbReference type="InterPro" id="IPR036551">
    <property type="entry name" value="Flavin_trans-like"/>
</dbReference>
<dbReference type="AlphaFoldDB" id="A0A2Z4JDQ4"/>
<dbReference type="InterPro" id="IPR003382">
    <property type="entry name" value="Flavoprotein"/>
</dbReference>
<evidence type="ECO:0000259" key="1">
    <source>
        <dbReference type="Pfam" id="PF02441"/>
    </source>
</evidence>
<dbReference type="SUPFAM" id="SSF52507">
    <property type="entry name" value="Homo-oligomeric flavin-containing Cys decarboxylases, HFCD"/>
    <property type="match status" value="1"/>
</dbReference>
<dbReference type="Pfam" id="PF02441">
    <property type="entry name" value="Flavoprotein"/>
    <property type="match status" value="1"/>
</dbReference>
<dbReference type="KEGG" id="scad:DN051_42560"/>
<accession>A0A2Z4JDQ4</accession>
<geneLocation type="plasmid" evidence="2 3">
    <name>unnamed1</name>
</geneLocation>
<dbReference type="Gene3D" id="3.40.50.1950">
    <property type="entry name" value="Flavin prenyltransferase-like"/>
    <property type="match status" value="1"/>
</dbReference>
<name>A0A2Z4JDQ4_9ACTN</name>
<proteinExistence type="predicted"/>
<sequence>MTTPDRVLYLFGSAAPPVFDIGAVVREAQSRGFDVCLGLTPTASRWMASQLPELERLTGRPVRSEYKMPGEPDVWPKADVIAVAPATFNTMNTWALGLTHDFVVGVVAEGIGKRIPTVTMPCVNAAYVQHRQFERSVAELRAMGVYVLYGEGGFIPNEPGQGKPKEYPWHLVLDAVQEIAGGGGSPEPPPHC</sequence>
<dbReference type="EMBL" id="CP030074">
    <property type="protein sequence ID" value="AWW43264.1"/>
    <property type="molecule type" value="Genomic_DNA"/>
</dbReference>
<keyword evidence="2" id="KW-0614">Plasmid</keyword>